<dbReference type="RefSeq" id="WP_138845313.1">
    <property type="nucleotide sequence ID" value="NZ_VCPD01000009.1"/>
</dbReference>
<protein>
    <submittedName>
        <fullName evidence="3">CAP domain-containing protein</fullName>
    </submittedName>
</protein>
<accession>A0ABY2WSW1</accession>
<keyword evidence="4" id="KW-1185">Reference proteome</keyword>
<feature type="compositionally biased region" description="Basic and acidic residues" evidence="1">
    <location>
        <begin position="433"/>
        <end position="446"/>
    </location>
</feature>
<dbReference type="InterPro" id="IPR014044">
    <property type="entry name" value="CAP_dom"/>
</dbReference>
<name>A0ABY2WSW1_9RHOB</name>
<comment type="caution">
    <text evidence="3">The sequence shown here is derived from an EMBL/GenBank/DDBJ whole genome shotgun (WGS) entry which is preliminary data.</text>
</comment>
<evidence type="ECO:0000256" key="1">
    <source>
        <dbReference type="SAM" id="MobiDB-lite"/>
    </source>
</evidence>
<gene>
    <name evidence="3" type="ORF">FGK63_19145</name>
</gene>
<dbReference type="EMBL" id="VCPD01000009">
    <property type="protein sequence ID" value="TMV03785.1"/>
    <property type="molecule type" value="Genomic_DNA"/>
</dbReference>
<feature type="compositionally biased region" description="Acidic residues" evidence="1">
    <location>
        <begin position="279"/>
        <end position="357"/>
    </location>
</feature>
<organism evidence="3 4">
    <name type="scientific">Ruegeria sediminis</name>
    <dbReference type="NCBI Taxonomy" id="2583820"/>
    <lineage>
        <taxon>Bacteria</taxon>
        <taxon>Pseudomonadati</taxon>
        <taxon>Pseudomonadota</taxon>
        <taxon>Alphaproteobacteria</taxon>
        <taxon>Rhodobacterales</taxon>
        <taxon>Roseobacteraceae</taxon>
        <taxon>Ruegeria</taxon>
    </lineage>
</organism>
<dbReference type="Gene3D" id="3.40.33.10">
    <property type="entry name" value="CAP"/>
    <property type="match status" value="1"/>
</dbReference>
<dbReference type="PANTHER" id="PTHR31157">
    <property type="entry name" value="SCP DOMAIN-CONTAINING PROTEIN"/>
    <property type="match status" value="1"/>
</dbReference>
<feature type="compositionally biased region" description="Acidic residues" evidence="1">
    <location>
        <begin position="240"/>
        <end position="254"/>
    </location>
</feature>
<feature type="region of interest" description="Disordered" evidence="1">
    <location>
        <begin position="432"/>
        <end position="460"/>
    </location>
</feature>
<reference evidence="3 4" key="1">
    <citation type="submission" date="2019-05" db="EMBL/GenBank/DDBJ databases">
        <title>Ruegeria sp. nov., isolated from tidal flat.</title>
        <authorList>
            <person name="Kim W."/>
        </authorList>
    </citation>
    <scope>NUCLEOTIDE SEQUENCE [LARGE SCALE GENOMIC DNA]</scope>
    <source>
        <strain evidence="3 4">CAU 1488</strain>
    </source>
</reference>
<feature type="compositionally biased region" description="Acidic residues" evidence="1">
    <location>
        <begin position="263"/>
        <end position="272"/>
    </location>
</feature>
<dbReference type="Proteomes" id="UP001193035">
    <property type="component" value="Unassembled WGS sequence"/>
</dbReference>
<dbReference type="CDD" id="cd05379">
    <property type="entry name" value="CAP_bacterial"/>
    <property type="match status" value="1"/>
</dbReference>
<feature type="compositionally biased region" description="Low complexity" evidence="1">
    <location>
        <begin position="216"/>
        <end position="226"/>
    </location>
</feature>
<dbReference type="SUPFAM" id="SSF55797">
    <property type="entry name" value="PR-1-like"/>
    <property type="match status" value="1"/>
</dbReference>
<evidence type="ECO:0000313" key="4">
    <source>
        <dbReference type="Proteomes" id="UP001193035"/>
    </source>
</evidence>
<dbReference type="InterPro" id="IPR035940">
    <property type="entry name" value="CAP_sf"/>
</dbReference>
<dbReference type="PANTHER" id="PTHR31157:SF1">
    <property type="entry name" value="SCP DOMAIN-CONTAINING PROTEIN"/>
    <property type="match status" value="1"/>
</dbReference>
<evidence type="ECO:0000259" key="2">
    <source>
        <dbReference type="Pfam" id="PF00188"/>
    </source>
</evidence>
<sequence>MTQASQVEREMLALINQERTSRGLTPVELETRLNKSAEDHSGWMLSSDSFSHTGQNGSSAHDRMKDAGFEFSGNWRSGENIAWQSERGAPGLSDDVVDLHRSLMNSPQHRANILNPDFKYVGIGIEYGDLNGWDAVVVTQNFAATDAPVVLDVPSAPAPQAPAPATPAPAIPVVEAPEANTPQPEGTEQIVVADVPAPATGDEGANVPETGEGSGPTAPEPVAQAPEAEDSGEEIIVAGDEGEGQETGETEEGSAETPVAAEGDAEDTEEEIVVAGDASEGEETGETEEGSAVEEAEPENSEEEILVAGDEGEGEEPGETEDDSAGETPGTEETELEGNEEEIVMASEGDETGEAEPEPAFAESEGTGRHGTKADAEAIIAKVLSNIARIEWDMPKSESDDLGDFFGTDLGQWMKAKLADKGQDMQFDCESIAESKSDSEQREDMPLLRVQNDNGFFDFG</sequence>
<dbReference type="Pfam" id="PF00188">
    <property type="entry name" value="CAP"/>
    <property type="match status" value="1"/>
</dbReference>
<feature type="region of interest" description="Disordered" evidence="1">
    <location>
        <begin position="198"/>
        <end position="374"/>
    </location>
</feature>
<evidence type="ECO:0000313" key="3">
    <source>
        <dbReference type="EMBL" id="TMV03785.1"/>
    </source>
</evidence>
<proteinExistence type="predicted"/>
<feature type="domain" description="SCP" evidence="2">
    <location>
        <begin position="12"/>
        <end position="142"/>
    </location>
</feature>